<evidence type="ECO:0000313" key="5">
    <source>
        <dbReference type="Proteomes" id="UP001250214"/>
    </source>
</evidence>
<dbReference type="Proteomes" id="UP001250214">
    <property type="component" value="Unassembled WGS sequence"/>
</dbReference>
<keyword evidence="1 2" id="KW-0129">CBS domain</keyword>
<dbReference type="Pfam" id="PF00571">
    <property type="entry name" value="CBS"/>
    <property type="match status" value="2"/>
</dbReference>
<dbReference type="InterPro" id="IPR046342">
    <property type="entry name" value="CBS_dom_sf"/>
</dbReference>
<evidence type="ECO:0000256" key="2">
    <source>
        <dbReference type="PROSITE-ProRule" id="PRU00703"/>
    </source>
</evidence>
<dbReference type="EMBL" id="JAVLVT010000010">
    <property type="protein sequence ID" value="MDS1272370.1"/>
    <property type="molecule type" value="Genomic_DNA"/>
</dbReference>
<protein>
    <submittedName>
        <fullName evidence="4">CBS domain-containing protein</fullName>
    </submittedName>
</protein>
<dbReference type="SMART" id="SM00116">
    <property type="entry name" value="CBS"/>
    <property type="match status" value="2"/>
</dbReference>
<proteinExistence type="predicted"/>
<sequence>MGETLLVKEMMTAPRMVLAPHTTVREAARLFAEQEATAAPVVDDTGALLGIVTEIDLLRDRFEADPRAWARPVDASPPAPPESVTDVMTREVVTIAENNDVADLVDLMVRRRLREVPVLRAGRVVGMLSRGDLLRMHYRTDAEVLADLRAALAEGAPYVEQCSAQVRDGFVHLDCENISAQQRRLVTSIARTVPGVSRVIVDNT</sequence>
<dbReference type="Gene3D" id="3.10.580.10">
    <property type="entry name" value="CBS-domain"/>
    <property type="match status" value="1"/>
</dbReference>
<name>A0ABU2HC16_9ACTN</name>
<dbReference type="PANTHER" id="PTHR43080:SF2">
    <property type="entry name" value="CBS DOMAIN-CONTAINING PROTEIN"/>
    <property type="match status" value="1"/>
</dbReference>
<feature type="domain" description="CBS" evidence="3">
    <location>
        <begin position="11"/>
        <end position="67"/>
    </location>
</feature>
<dbReference type="PROSITE" id="PS51371">
    <property type="entry name" value="CBS"/>
    <property type="match status" value="2"/>
</dbReference>
<evidence type="ECO:0000256" key="1">
    <source>
        <dbReference type="ARBA" id="ARBA00023122"/>
    </source>
</evidence>
<dbReference type="RefSeq" id="WP_310913937.1">
    <property type="nucleotide sequence ID" value="NZ_JAVLVT010000010.1"/>
</dbReference>
<dbReference type="PANTHER" id="PTHR43080">
    <property type="entry name" value="CBS DOMAIN-CONTAINING PROTEIN CBSX3, MITOCHONDRIAL"/>
    <property type="match status" value="1"/>
</dbReference>
<feature type="domain" description="CBS" evidence="3">
    <location>
        <begin position="88"/>
        <end position="143"/>
    </location>
</feature>
<reference evidence="5" key="1">
    <citation type="submission" date="2023-07" db="EMBL/GenBank/DDBJ databases">
        <title>Novel species in the genus Lipingzhangella isolated from Sambhar Salt Lake.</title>
        <authorList>
            <person name="Jiya N."/>
            <person name="Kajale S."/>
            <person name="Sharma A."/>
        </authorList>
    </citation>
    <scope>NUCLEOTIDE SEQUENCE [LARGE SCALE GENOMIC DNA]</scope>
    <source>
        <strain evidence="5">LS1_29</strain>
    </source>
</reference>
<evidence type="ECO:0000259" key="3">
    <source>
        <dbReference type="PROSITE" id="PS51371"/>
    </source>
</evidence>
<dbReference type="InterPro" id="IPR000644">
    <property type="entry name" value="CBS_dom"/>
</dbReference>
<gene>
    <name evidence="4" type="ORF">RIF23_18950</name>
</gene>
<dbReference type="InterPro" id="IPR051257">
    <property type="entry name" value="Diverse_CBS-Domain"/>
</dbReference>
<evidence type="ECO:0000313" key="4">
    <source>
        <dbReference type="EMBL" id="MDS1272370.1"/>
    </source>
</evidence>
<keyword evidence="5" id="KW-1185">Reference proteome</keyword>
<organism evidence="4 5">
    <name type="scientific">Lipingzhangella rawalii</name>
    <dbReference type="NCBI Taxonomy" id="2055835"/>
    <lineage>
        <taxon>Bacteria</taxon>
        <taxon>Bacillati</taxon>
        <taxon>Actinomycetota</taxon>
        <taxon>Actinomycetes</taxon>
        <taxon>Streptosporangiales</taxon>
        <taxon>Nocardiopsidaceae</taxon>
        <taxon>Lipingzhangella</taxon>
    </lineage>
</organism>
<dbReference type="SUPFAM" id="SSF54631">
    <property type="entry name" value="CBS-domain pair"/>
    <property type="match status" value="1"/>
</dbReference>
<comment type="caution">
    <text evidence="4">The sequence shown here is derived from an EMBL/GenBank/DDBJ whole genome shotgun (WGS) entry which is preliminary data.</text>
</comment>
<accession>A0ABU2HC16</accession>